<gene>
    <name evidence="1" type="ORF">BTO20_38690</name>
</gene>
<name>A0A1Y0CGW8_9MYCO</name>
<evidence type="ECO:0000313" key="2">
    <source>
        <dbReference type="Proteomes" id="UP000195331"/>
    </source>
</evidence>
<reference evidence="1 2" key="1">
    <citation type="submission" date="2017-04" db="EMBL/GenBank/DDBJ databases">
        <title>Whole Genome Sequence of 1,4-Dioxane Degrading Bacterium Mycobacterium dioxanotrophicus PH-06.</title>
        <authorList>
            <person name="He Y."/>
        </authorList>
    </citation>
    <scope>NUCLEOTIDE SEQUENCE [LARGE SCALE GENOMIC DNA]</scope>
    <source>
        <strain evidence="1 2">PH-06</strain>
        <plasmid evidence="1 2">unnamed4</plasmid>
    </source>
</reference>
<accession>A0A1Y0CGW8</accession>
<dbReference type="AlphaFoldDB" id="A0A1Y0CGW8"/>
<geneLocation type="plasmid" evidence="1 2">
    <name>unnamed4</name>
</geneLocation>
<dbReference type="KEGG" id="mdx:BTO20_38690"/>
<proteinExistence type="predicted"/>
<keyword evidence="1" id="KW-0614">Plasmid</keyword>
<dbReference type="RefSeq" id="WP_087083921.1">
    <property type="nucleotide sequence ID" value="NZ_CP020813.1"/>
</dbReference>
<evidence type="ECO:0000313" key="1">
    <source>
        <dbReference type="EMBL" id="ART74523.1"/>
    </source>
</evidence>
<sequence length="214" mass="23234">MSEAMDELATAVRVELCRLSSSAQVRVVHLGALLAFTPHRRVGGGLQFEFAHQATARWVLDTLVEPTVCSPRPGVVHVPRPRETLRRYGLHEDGRWAFGRGLVEAEGIGRGAVHAASRFTRHGMKVYCPSVPMMLTLATVLGRLGIETSLLDNPARVGVRAAETAEALTRLGAAGAGERYQVMRDLSCGGALTRSSGVDRRYQQRFLRAAGMDS</sequence>
<dbReference type="EMBL" id="CP020813">
    <property type="protein sequence ID" value="ART74523.1"/>
    <property type="molecule type" value="Genomic_DNA"/>
</dbReference>
<organism evidence="1 2">
    <name type="scientific">Mycobacterium dioxanotrophicus</name>
    <dbReference type="NCBI Taxonomy" id="482462"/>
    <lineage>
        <taxon>Bacteria</taxon>
        <taxon>Bacillati</taxon>
        <taxon>Actinomycetota</taxon>
        <taxon>Actinomycetes</taxon>
        <taxon>Mycobacteriales</taxon>
        <taxon>Mycobacteriaceae</taxon>
        <taxon>Mycobacterium</taxon>
    </lineage>
</organism>
<dbReference type="OrthoDB" id="4699139at2"/>
<dbReference type="Proteomes" id="UP000195331">
    <property type="component" value="Plasmid unnamed4"/>
</dbReference>
<protein>
    <submittedName>
        <fullName evidence="1">Uncharacterized protein</fullName>
    </submittedName>
</protein>
<keyword evidence="2" id="KW-1185">Reference proteome</keyword>